<evidence type="ECO:0000259" key="1">
    <source>
        <dbReference type="Pfam" id="PF13588"/>
    </source>
</evidence>
<dbReference type="Pfam" id="PF13588">
    <property type="entry name" value="HSDR_N_2"/>
    <property type="match status" value="1"/>
</dbReference>
<evidence type="ECO:0000313" key="2">
    <source>
        <dbReference type="EMBL" id="GAJ06986.1"/>
    </source>
</evidence>
<dbReference type="EMBL" id="BARW01027896">
    <property type="protein sequence ID" value="GAJ06986.1"/>
    <property type="molecule type" value="Genomic_DNA"/>
</dbReference>
<feature type="domain" description="Type I restriction enzyme R protein N-terminal" evidence="1">
    <location>
        <begin position="58"/>
        <end position="161"/>
    </location>
</feature>
<comment type="caution">
    <text evidence="2">The sequence shown here is derived from an EMBL/GenBank/DDBJ whole genome shotgun (WGS) entry which is preliminary data.</text>
</comment>
<dbReference type="AlphaFoldDB" id="X1V4B1"/>
<feature type="non-terminal residue" evidence="2">
    <location>
        <position position="163"/>
    </location>
</feature>
<accession>X1V4B1</accession>
<protein>
    <recommendedName>
        <fullName evidence="1">Type I restriction enzyme R protein N-terminal domain-containing protein</fullName>
    </recommendedName>
</protein>
<proteinExistence type="predicted"/>
<reference evidence="2" key="1">
    <citation type="journal article" date="2014" name="Front. Microbiol.">
        <title>High frequency of phylogenetically diverse reductive dehalogenase-homologous genes in deep subseafloor sedimentary metagenomes.</title>
        <authorList>
            <person name="Kawai M."/>
            <person name="Futagami T."/>
            <person name="Toyoda A."/>
            <person name="Takaki Y."/>
            <person name="Nishi S."/>
            <person name="Hori S."/>
            <person name="Arai W."/>
            <person name="Tsubouchi T."/>
            <person name="Morono Y."/>
            <person name="Uchiyama I."/>
            <person name="Ito T."/>
            <person name="Fujiyama A."/>
            <person name="Inagaki F."/>
            <person name="Takami H."/>
        </authorList>
    </citation>
    <scope>NUCLEOTIDE SEQUENCE</scope>
    <source>
        <strain evidence="2">Expedition CK06-06</strain>
    </source>
</reference>
<gene>
    <name evidence="2" type="ORF">S12H4_45162</name>
</gene>
<dbReference type="InterPro" id="IPR029464">
    <property type="entry name" value="HSDR_N"/>
</dbReference>
<name>X1V4B1_9ZZZZ</name>
<sequence>MPDKLNLQKIFFTPDVKHGLSLFNSDEIKAIESLIIEQEGKYFIKCQIKNKYKIVKREEIVRQLWIYRLLNEYNYPKERIGVKKIVYFASQIGAQFADIVVFQEDLKHYYILFEIKKPDRIAGLEQLKSYCSTEGAPISVWSNGNEIIRLHKEKPNLFVEIPR</sequence>
<organism evidence="2">
    <name type="scientific">marine sediment metagenome</name>
    <dbReference type="NCBI Taxonomy" id="412755"/>
    <lineage>
        <taxon>unclassified sequences</taxon>
        <taxon>metagenomes</taxon>
        <taxon>ecological metagenomes</taxon>
    </lineage>
</organism>